<evidence type="ECO:0000313" key="2">
    <source>
        <dbReference type="WBParaSite" id="RSKR_0000511900.1"/>
    </source>
</evidence>
<dbReference type="Proteomes" id="UP000095286">
    <property type="component" value="Unplaced"/>
</dbReference>
<proteinExistence type="predicted"/>
<evidence type="ECO:0000313" key="1">
    <source>
        <dbReference type="Proteomes" id="UP000095286"/>
    </source>
</evidence>
<sequence length="187" mass="20845">MVKFILLLALIVSVYCHPADVGLCRQSVGPMSWLWTKASGILGYASAGVPLTGPNYCVQFNQTETDFAVQYHIDIGADGDSKKVHVEHGSVKNLNNGCINQDEHIHYCFPMCVNYTLQDIATKNFLLYRTPHQVAQGIYKDMEMTDGWAVTVIKVDLNANPQAKLTQDVFLIENYCSVYIGNLTTSY</sequence>
<reference evidence="2" key="1">
    <citation type="submission" date="2016-11" db="UniProtKB">
        <authorList>
            <consortium name="WormBaseParasite"/>
        </authorList>
    </citation>
    <scope>IDENTIFICATION</scope>
    <source>
        <strain evidence="2">KR3021</strain>
    </source>
</reference>
<organism evidence="1 2">
    <name type="scientific">Rhabditophanes sp. KR3021</name>
    <dbReference type="NCBI Taxonomy" id="114890"/>
    <lineage>
        <taxon>Eukaryota</taxon>
        <taxon>Metazoa</taxon>
        <taxon>Ecdysozoa</taxon>
        <taxon>Nematoda</taxon>
        <taxon>Chromadorea</taxon>
        <taxon>Rhabditida</taxon>
        <taxon>Tylenchina</taxon>
        <taxon>Panagrolaimomorpha</taxon>
        <taxon>Strongyloidoidea</taxon>
        <taxon>Alloionematidae</taxon>
        <taxon>Rhabditophanes</taxon>
    </lineage>
</organism>
<dbReference type="WBParaSite" id="RSKR_0000511900.1">
    <property type="protein sequence ID" value="RSKR_0000511900.1"/>
    <property type="gene ID" value="RSKR_0000511900"/>
</dbReference>
<name>A0AC35TWJ4_9BILA</name>
<protein>
    <submittedName>
        <fullName evidence="2">Conserved secreted protein</fullName>
    </submittedName>
</protein>
<accession>A0AC35TWJ4</accession>